<dbReference type="PANTHER" id="PTHR30249:SF0">
    <property type="entry name" value="PLASTIDAL GLYCOLATE_GLYCERATE TRANSLOCATOR 1, CHLOROPLASTIC"/>
    <property type="match status" value="1"/>
</dbReference>
<proteinExistence type="predicted"/>
<protein>
    <submittedName>
        <fullName evidence="6">LrgB family protein</fullName>
    </submittedName>
</protein>
<feature type="transmembrane region" description="Helical" evidence="5">
    <location>
        <begin position="144"/>
        <end position="164"/>
    </location>
</feature>
<evidence type="ECO:0000256" key="1">
    <source>
        <dbReference type="ARBA" id="ARBA00004141"/>
    </source>
</evidence>
<dbReference type="Proteomes" id="UP001596549">
    <property type="component" value="Unassembled WGS sequence"/>
</dbReference>
<keyword evidence="3 5" id="KW-1133">Transmembrane helix</keyword>
<keyword evidence="4 5" id="KW-0472">Membrane</keyword>
<feature type="transmembrane region" description="Helical" evidence="5">
    <location>
        <begin position="199"/>
        <end position="223"/>
    </location>
</feature>
<evidence type="ECO:0000256" key="4">
    <source>
        <dbReference type="ARBA" id="ARBA00023136"/>
    </source>
</evidence>
<dbReference type="Pfam" id="PF04172">
    <property type="entry name" value="LrgB"/>
    <property type="match status" value="1"/>
</dbReference>
<organism evidence="6 7">
    <name type="scientific">Fictibacillus iocasae</name>
    <dbReference type="NCBI Taxonomy" id="2715437"/>
    <lineage>
        <taxon>Bacteria</taxon>
        <taxon>Bacillati</taxon>
        <taxon>Bacillota</taxon>
        <taxon>Bacilli</taxon>
        <taxon>Bacillales</taxon>
        <taxon>Fictibacillaceae</taxon>
        <taxon>Fictibacillus</taxon>
    </lineage>
</organism>
<comment type="caution">
    <text evidence="6">The sequence shown here is derived from an EMBL/GenBank/DDBJ whole genome shotgun (WGS) entry which is preliminary data.</text>
</comment>
<feature type="transmembrane region" description="Helical" evidence="5">
    <location>
        <begin position="59"/>
        <end position="76"/>
    </location>
</feature>
<keyword evidence="2 5" id="KW-0812">Transmembrane</keyword>
<sequence length="225" mass="24738">MYNLLYLALTICMFTLCSRLYSRFRTPLLLPVLTSTFLIIIILVIFSVEYSDYYNGSHWLSELLGPAVVALAYPLYNNRRILLDNWKSIVYGTGFGFAIGFICLYSLSALLSVDHFVLKSMYPKSVTTPVAMEIARNAGGSPRLAALFVMVTGISGAMFAPFLFRYLRLTSPAARGIALGASSHAIGTSKAIEFGDEDAAFSSVAMAVSCLIASVWIPVWMLIMH</sequence>
<evidence type="ECO:0000256" key="3">
    <source>
        <dbReference type="ARBA" id="ARBA00022989"/>
    </source>
</evidence>
<name>A0ABW2NN71_9BACL</name>
<evidence type="ECO:0000256" key="2">
    <source>
        <dbReference type="ARBA" id="ARBA00022692"/>
    </source>
</evidence>
<feature type="transmembrane region" description="Helical" evidence="5">
    <location>
        <begin position="29"/>
        <end position="47"/>
    </location>
</feature>
<keyword evidence="7" id="KW-1185">Reference proteome</keyword>
<gene>
    <name evidence="6" type="ORF">ACFQPF_03020</name>
</gene>
<dbReference type="EMBL" id="JBHTCP010000004">
    <property type="protein sequence ID" value="MFC7370643.1"/>
    <property type="molecule type" value="Genomic_DNA"/>
</dbReference>
<feature type="transmembrane region" description="Helical" evidence="5">
    <location>
        <begin position="88"/>
        <end position="111"/>
    </location>
</feature>
<evidence type="ECO:0000313" key="6">
    <source>
        <dbReference type="EMBL" id="MFC7370643.1"/>
    </source>
</evidence>
<evidence type="ECO:0000313" key="7">
    <source>
        <dbReference type="Proteomes" id="UP001596549"/>
    </source>
</evidence>
<dbReference type="InterPro" id="IPR007300">
    <property type="entry name" value="CidB/LrgB"/>
</dbReference>
<reference evidence="7" key="1">
    <citation type="journal article" date="2019" name="Int. J. Syst. Evol. Microbiol.">
        <title>The Global Catalogue of Microorganisms (GCM) 10K type strain sequencing project: providing services to taxonomists for standard genome sequencing and annotation.</title>
        <authorList>
            <consortium name="The Broad Institute Genomics Platform"/>
            <consortium name="The Broad Institute Genome Sequencing Center for Infectious Disease"/>
            <person name="Wu L."/>
            <person name="Ma J."/>
        </authorList>
    </citation>
    <scope>NUCLEOTIDE SEQUENCE [LARGE SCALE GENOMIC DNA]</scope>
    <source>
        <strain evidence="7">NBRC 106396</strain>
    </source>
</reference>
<dbReference type="PANTHER" id="PTHR30249">
    <property type="entry name" value="PUTATIVE SEROTONIN TRANSPORTER"/>
    <property type="match status" value="1"/>
</dbReference>
<evidence type="ECO:0000256" key="5">
    <source>
        <dbReference type="SAM" id="Phobius"/>
    </source>
</evidence>
<dbReference type="RefSeq" id="WP_379746319.1">
    <property type="nucleotide sequence ID" value="NZ_JBHTCP010000004.1"/>
</dbReference>
<accession>A0ABW2NN71</accession>
<comment type="subcellular location">
    <subcellularLocation>
        <location evidence="1">Membrane</location>
        <topology evidence="1">Multi-pass membrane protein</topology>
    </subcellularLocation>
</comment>